<dbReference type="Proteomes" id="UP000594262">
    <property type="component" value="Unplaced"/>
</dbReference>
<keyword evidence="5" id="KW-1185">Reference proteome</keyword>
<dbReference type="InterPro" id="IPR025934">
    <property type="entry name" value="NudC_N_dom"/>
</dbReference>
<evidence type="ECO:0000259" key="3">
    <source>
        <dbReference type="PROSITE" id="PS51203"/>
    </source>
</evidence>
<dbReference type="InterPro" id="IPR007052">
    <property type="entry name" value="CS_dom"/>
</dbReference>
<dbReference type="GO" id="GO:0005737">
    <property type="term" value="C:cytoplasm"/>
    <property type="evidence" value="ECO:0007669"/>
    <property type="project" value="TreeGrafter"/>
</dbReference>
<dbReference type="GeneID" id="136797867"/>
<name>A0A7M5V753_9CNID</name>
<dbReference type="InterPro" id="IPR008978">
    <property type="entry name" value="HSP20-like_chaperone"/>
</dbReference>
<sequence length="357" mass="40537">MTLSNEEMVKFDDVFLGILQHCGKIEPFLDSIFYFLSRRTDFFQLMHSKDDKLGFPPGVAEKMLIKIFEKHQQNILKNDHKYMEWKQKKKSLSTAGASNVGVNIAEKNQTKKVETSVEDNIITPNNDAVPKPVQDIEISTQSQHPPKNDPPQLESAPALTSSDTFNGGTTDHYSWSQTINDVDIKIAVPKEIKKSKDLSIEIRPDSISVKLRNDPPQGSGLESRLLMEGTFSNKIRCDESLWSLLPSQYISICLEKYEPKWWTRVLEADAEIDKQQIDTTQQVADFDPQTQSDIRKVMYDQQQKMMGKPTSEEQKTHDLLKKAWDAEGSPFKGTPFDPSRVNMGGENSPMPSIENTP</sequence>
<dbReference type="Gene3D" id="2.60.40.790">
    <property type="match status" value="1"/>
</dbReference>
<dbReference type="GO" id="GO:0051082">
    <property type="term" value="F:unfolded protein binding"/>
    <property type="evidence" value="ECO:0007669"/>
    <property type="project" value="TreeGrafter"/>
</dbReference>
<dbReference type="Pfam" id="PF04969">
    <property type="entry name" value="CS"/>
    <property type="match status" value="1"/>
</dbReference>
<dbReference type="PANTHER" id="PTHR12356:SF19">
    <property type="entry name" value="NUDC DOMAIN-CONTAINING PROTEIN 3"/>
    <property type="match status" value="1"/>
</dbReference>
<protein>
    <recommendedName>
        <fullName evidence="3">CS domain-containing protein</fullName>
    </recommendedName>
</protein>
<feature type="compositionally biased region" description="Polar residues" evidence="2">
    <location>
        <begin position="158"/>
        <end position="167"/>
    </location>
</feature>
<dbReference type="RefSeq" id="XP_066910554.1">
    <property type="nucleotide sequence ID" value="XM_067054453.1"/>
</dbReference>
<feature type="domain" description="CS" evidence="3">
    <location>
        <begin position="168"/>
        <end position="266"/>
    </location>
</feature>
<evidence type="ECO:0000256" key="1">
    <source>
        <dbReference type="ARBA" id="ARBA00022553"/>
    </source>
</evidence>
<dbReference type="OrthoDB" id="515366at2759"/>
<accession>A0A7M5V753</accession>
<proteinExistence type="predicted"/>
<dbReference type="Pfam" id="PF14050">
    <property type="entry name" value="Nudc_N"/>
    <property type="match status" value="1"/>
</dbReference>
<keyword evidence="1" id="KW-0597">Phosphoprotein</keyword>
<dbReference type="SUPFAM" id="SSF49764">
    <property type="entry name" value="HSP20-like chaperones"/>
    <property type="match status" value="1"/>
</dbReference>
<dbReference type="AlphaFoldDB" id="A0A7M5V753"/>
<feature type="region of interest" description="Disordered" evidence="2">
    <location>
        <begin position="137"/>
        <end position="167"/>
    </location>
</feature>
<evidence type="ECO:0000313" key="4">
    <source>
        <dbReference type="EnsemblMetazoa" id="CLYHEMP010900.1"/>
    </source>
</evidence>
<reference evidence="4" key="1">
    <citation type="submission" date="2021-01" db="UniProtKB">
        <authorList>
            <consortium name="EnsemblMetazoa"/>
        </authorList>
    </citation>
    <scope>IDENTIFICATION</scope>
</reference>
<evidence type="ECO:0000256" key="2">
    <source>
        <dbReference type="SAM" id="MobiDB-lite"/>
    </source>
</evidence>
<organism evidence="4 5">
    <name type="scientific">Clytia hemisphaerica</name>
    <dbReference type="NCBI Taxonomy" id="252671"/>
    <lineage>
        <taxon>Eukaryota</taxon>
        <taxon>Metazoa</taxon>
        <taxon>Cnidaria</taxon>
        <taxon>Hydrozoa</taxon>
        <taxon>Hydroidolina</taxon>
        <taxon>Leptothecata</taxon>
        <taxon>Obeliida</taxon>
        <taxon>Clytiidae</taxon>
        <taxon>Clytia</taxon>
    </lineage>
</organism>
<evidence type="ECO:0000313" key="5">
    <source>
        <dbReference type="Proteomes" id="UP000594262"/>
    </source>
</evidence>
<dbReference type="EnsemblMetazoa" id="CLYHEMT010900.1">
    <property type="protein sequence ID" value="CLYHEMP010900.1"/>
    <property type="gene ID" value="CLYHEMG010900"/>
</dbReference>
<dbReference type="GO" id="GO:0006457">
    <property type="term" value="P:protein folding"/>
    <property type="evidence" value="ECO:0007669"/>
    <property type="project" value="TreeGrafter"/>
</dbReference>
<feature type="region of interest" description="Disordered" evidence="2">
    <location>
        <begin position="324"/>
        <end position="357"/>
    </location>
</feature>
<dbReference type="InterPro" id="IPR037898">
    <property type="entry name" value="NudC_fam"/>
</dbReference>
<dbReference type="PANTHER" id="PTHR12356">
    <property type="entry name" value="NUCLEAR MOVEMENT PROTEIN NUDC"/>
    <property type="match status" value="1"/>
</dbReference>
<dbReference type="PROSITE" id="PS51203">
    <property type="entry name" value="CS"/>
    <property type="match status" value="1"/>
</dbReference>